<dbReference type="AlphaFoldDB" id="A0AAV2DFU4"/>
<organism evidence="3 4">
    <name type="scientific">Linum trigynum</name>
    <dbReference type="NCBI Taxonomy" id="586398"/>
    <lineage>
        <taxon>Eukaryota</taxon>
        <taxon>Viridiplantae</taxon>
        <taxon>Streptophyta</taxon>
        <taxon>Embryophyta</taxon>
        <taxon>Tracheophyta</taxon>
        <taxon>Spermatophyta</taxon>
        <taxon>Magnoliopsida</taxon>
        <taxon>eudicotyledons</taxon>
        <taxon>Gunneridae</taxon>
        <taxon>Pentapetalae</taxon>
        <taxon>rosids</taxon>
        <taxon>fabids</taxon>
        <taxon>Malpighiales</taxon>
        <taxon>Linaceae</taxon>
        <taxon>Linum</taxon>
    </lineage>
</organism>
<proteinExistence type="predicted"/>
<name>A0AAV2DFU4_9ROSI</name>
<feature type="compositionally biased region" description="Low complexity" evidence="1">
    <location>
        <begin position="1"/>
        <end position="13"/>
    </location>
</feature>
<evidence type="ECO:0000313" key="4">
    <source>
        <dbReference type="Proteomes" id="UP001497516"/>
    </source>
</evidence>
<gene>
    <name evidence="3" type="ORF">LTRI10_LOCUS14019</name>
</gene>
<feature type="compositionally biased region" description="Pro residues" evidence="1">
    <location>
        <begin position="14"/>
        <end position="27"/>
    </location>
</feature>
<evidence type="ECO:0000259" key="2">
    <source>
        <dbReference type="Pfam" id="PF07727"/>
    </source>
</evidence>
<feature type="domain" description="Reverse transcriptase Ty1/copia-type" evidence="2">
    <location>
        <begin position="122"/>
        <end position="364"/>
    </location>
</feature>
<dbReference type="InterPro" id="IPR013103">
    <property type="entry name" value="RVT_2"/>
</dbReference>
<accession>A0AAV2DFU4</accession>
<keyword evidence="4" id="KW-1185">Reference proteome</keyword>
<protein>
    <recommendedName>
        <fullName evidence="2">Reverse transcriptase Ty1/copia-type domain-containing protein</fullName>
    </recommendedName>
</protein>
<reference evidence="3 4" key="1">
    <citation type="submission" date="2024-04" db="EMBL/GenBank/DDBJ databases">
        <authorList>
            <person name="Fracassetti M."/>
        </authorList>
    </citation>
    <scope>NUCLEOTIDE SEQUENCE [LARGE SCALE GENOMIC DNA]</scope>
</reference>
<dbReference type="InterPro" id="IPR043502">
    <property type="entry name" value="DNA/RNA_pol_sf"/>
</dbReference>
<dbReference type="Proteomes" id="UP001497516">
    <property type="component" value="Chromosome 2"/>
</dbReference>
<dbReference type="EMBL" id="OZ034815">
    <property type="protein sequence ID" value="CAL1371986.1"/>
    <property type="molecule type" value="Genomic_DNA"/>
</dbReference>
<dbReference type="SUPFAM" id="SSF56672">
    <property type="entry name" value="DNA/RNA polymerases"/>
    <property type="match status" value="1"/>
</dbReference>
<evidence type="ECO:0000313" key="3">
    <source>
        <dbReference type="EMBL" id="CAL1371986.1"/>
    </source>
</evidence>
<feature type="region of interest" description="Disordered" evidence="1">
    <location>
        <begin position="1"/>
        <end position="64"/>
    </location>
</feature>
<sequence>MDSPAQPAGVAAAAPPPPASPKPPPAPTRRSDRPRQRPRHLDDIYDTPVLPGQRPSHPDSSTASAAKYPISDFLSYDGVHPSYYAFLAAVTSNHEPRSFRQAVLDPRWREAMSKEIYALELNGTWTLVQLPPGKRAIAPKWVYKIKFNPDGTIERYKARLVAKGYTQIEGVDFHDTFAPVAKLVTVRCLLAVAVSRGWFLHQLDVNNAFLHGDLEEEVYMQIPQGFAQPGETRVCRLNKSLYGLRQASRNWYHKFTDALCSLGFRASPADHSLFIFRRGSTFVVALIYVDDVLLTGNDLAFINKVKSSLDVQFGIKDLGEVRYFLGMEFARTTDGVALCQRKYALDILADAGVSGARPSAFPVEQNHHLTRPTVSGDVLADPSAYRRLVGRLLYLTVTSPDLTYGVNILSQFVSAPRQDHMDAAVRLLRYLKSTPAQGLFYPASNDLTLTAYCDADWGGCESTRRSSTGYFISLGGAPISWRTKKQRVVARSSAEAEYRAMASTVSEIVWLRWLLSELGAPQTRATPLYCDNQAALHIAANPVFHERTKHVEMDCYFIRERVQSGDVLPLKVSSHLQLADIFTKGLGADRFRFLLSKLNVRNLHAPACGGVLDKAHSRSSAHPHHVTSAAHALHASDVPSTETLVAYCKQGYICLCTDRLKPEH</sequence>
<dbReference type="CDD" id="cd09272">
    <property type="entry name" value="RNase_HI_RT_Ty1"/>
    <property type="match status" value="1"/>
</dbReference>
<evidence type="ECO:0000256" key="1">
    <source>
        <dbReference type="SAM" id="MobiDB-lite"/>
    </source>
</evidence>
<dbReference type="PANTHER" id="PTHR11439:SF498">
    <property type="entry name" value="DNAK FAMILY PROTEIN"/>
    <property type="match status" value="1"/>
</dbReference>
<feature type="compositionally biased region" description="Basic and acidic residues" evidence="1">
    <location>
        <begin position="29"/>
        <end position="43"/>
    </location>
</feature>
<dbReference type="Pfam" id="PF07727">
    <property type="entry name" value="RVT_2"/>
    <property type="match status" value="1"/>
</dbReference>
<dbReference type="PANTHER" id="PTHR11439">
    <property type="entry name" value="GAG-POL-RELATED RETROTRANSPOSON"/>
    <property type="match status" value="1"/>
</dbReference>